<reference evidence="1" key="1">
    <citation type="submission" date="2020-08" db="EMBL/GenBank/DDBJ databases">
        <title>Multicomponent nature underlies the extraordinary mechanical properties of spider dragline silk.</title>
        <authorList>
            <person name="Kono N."/>
            <person name="Nakamura H."/>
            <person name="Mori M."/>
            <person name="Yoshida Y."/>
            <person name="Ohtoshi R."/>
            <person name="Malay A.D."/>
            <person name="Moran D.A.P."/>
            <person name="Tomita M."/>
            <person name="Numata K."/>
            <person name="Arakawa K."/>
        </authorList>
    </citation>
    <scope>NUCLEOTIDE SEQUENCE</scope>
</reference>
<evidence type="ECO:0000313" key="2">
    <source>
        <dbReference type="Proteomes" id="UP000886998"/>
    </source>
</evidence>
<proteinExistence type="predicted"/>
<organism evidence="1 2">
    <name type="scientific">Trichonephila inaurata madagascariensis</name>
    <dbReference type="NCBI Taxonomy" id="2747483"/>
    <lineage>
        <taxon>Eukaryota</taxon>
        <taxon>Metazoa</taxon>
        <taxon>Ecdysozoa</taxon>
        <taxon>Arthropoda</taxon>
        <taxon>Chelicerata</taxon>
        <taxon>Arachnida</taxon>
        <taxon>Araneae</taxon>
        <taxon>Araneomorphae</taxon>
        <taxon>Entelegynae</taxon>
        <taxon>Araneoidea</taxon>
        <taxon>Nephilidae</taxon>
        <taxon>Trichonephila</taxon>
        <taxon>Trichonephila inaurata</taxon>
    </lineage>
</organism>
<dbReference type="Proteomes" id="UP000886998">
    <property type="component" value="Unassembled WGS sequence"/>
</dbReference>
<protein>
    <submittedName>
        <fullName evidence="1">Uncharacterized protein</fullName>
    </submittedName>
</protein>
<comment type="caution">
    <text evidence="1">The sequence shown here is derived from an EMBL/GenBank/DDBJ whole genome shotgun (WGS) entry which is preliminary data.</text>
</comment>
<dbReference type="EMBL" id="BMAV01015169">
    <property type="protein sequence ID" value="GFY64267.1"/>
    <property type="molecule type" value="Genomic_DNA"/>
</dbReference>
<gene>
    <name evidence="1" type="ORF">TNIN_90821</name>
</gene>
<keyword evidence="2" id="KW-1185">Reference proteome</keyword>
<name>A0A8X7CGX5_9ARAC</name>
<dbReference type="OrthoDB" id="616263at2759"/>
<accession>A0A8X7CGX5</accession>
<sequence length="103" mass="11795">MFTCLSPKSGKRVSQGRCKIVDEDQSRRPVLVSTKLIEQQVEELILADRRMAFDSIATSLNRLKPEKGGPLGPATTEEQKKKNRKFAFYWAHRNDVLEANSFR</sequence>
<evidence type="ECO:0000313" key="1">
    <source>
        <dbReference type="EMBL" id="GFY64267.1"/>
    </source>
</evidence>
<dbReference type="AlphaFoldDB" id="A0A8X7CGX5"/>